<dbReference type="SUPFAM" id="SSF48208">
    <property type="entry name" value="Six-hairpin glycosidases"/>
    <property type="match status" value="1"/>
</dbReference>
<dbReference type="PANTHER" id="PTHR31084">
    <property type="entry name" value="ALPHA-L-FUCOSIDASE 2"/>
    <property type="match status" value="1"/>
</dbReference>
<reference evidence="5 6" key="1">
    <citation type="submission" date="2017-06" db="EMBL/GenBank/DDBJ databases">
        <authorList>
            <person name="Kim H.J."/>
            <person name="Triplett B.A."/>
        </authorList>
    </citation>
    <scope>NUCLEOTIDE SEQUENCE [LARGE SCALE GENOMIC DNA]</scope>
    <source>
        <strain evidence="5 6">CGMCC 4.1858</strain>
    </source>
</reference>
<dbReference type="InterPro" id="IPR012341">
    <property type="entry name" value="6hp_glycosidase-like_sf"/>
</dbReference>
<feature type="domain" description="Glycosyl hydrolase family 95 N-terminal" evidence="2">
    <location>
        <begin position="49"/>
        <end position="284"/>
    </location>
</feature>
<dbReference type="InterPro" id="IPR013780">
    <property type="entry name" value="Glyco_hydro_b"/>
</dbReference>
<dbReference type="RefSeq" id="WP_089227905.1">
    <property type="nucleotide sequence ID" value="NZ_FZOF01000026.1"/>
</dbReference>
<keyword evidence="6" id="KW-1185">Reference proteome</keyword>
<dbReference type="InterPro" id="IPR008928">
    <property type="entry name" value="6-hairpin_glycosidase_sf"/>
</dbReference>
<feature type="chain" id="PRO_5013054352" evidence="1">
    <location>
        <begin position="29"/>
        <end position="806"/>
    </location>
</feature>
<feature type="signal peptide" evidence="1">
    <location>
        <begin position="1"/>
        <end position="28"/>
    </location>
</feature>
<proteinExistence type="predicted"/>
<accession>A0A239MQJ7</accession>
<evidence type="ECO:0000259" key="3">
    <source>
        <dbReference type="Pfam" id="PF21307"/>
    </source>
</evidence>
<dbReference type="Gene3D" id="2.70.98.50">
    <property type="entry name" value="putative glycoside hydrolase family protein from bacillus halodurans"/>
    <property type="match status" value="1"/>
</dbReference>
<keyword evidence="1" id="KW-0732">Signal</keyword>
<dbReference type="AlphaFoldDB" id="A0A239MQJ7"/>
<sequence>MERRDFLVASAAATAALTAGLPAAEATAAPLPVPGAELPPAPKPSPLSLWYDKPAAQWLEALPLGNGRLGAMVFGGVNTEQLQVNEDTLWAGGPYEPANPQGLANLAEIRRRVFAGQWSSAQSLIDSSFMGRPVGELMYQTVGNLRLTVAGTGDVTGYRRELDLDRGVATVTYTRGGVPYRREVFASHSDQVIVVRLTAGGRGGLSFSAAFDTPQQAATDSPDPLTAALEGIGQTREGVTGQVRFRALVRAHAEGGTVRSENGTLTVTGADSATLLVSVGTSYLDYTDASGDHRARAEGPLNAAAAVPYPELRARHERDHRALFGRVRLDLGTTDAADAPTDQRVAAFAEAEDPQLIALHYQYGRYLLIASSRPGTQPANLQGIWNDQLSPPWDSKYTININTEMNYWPAATTNLLECWEPIFALLDDLSQAGQRTARVQYGADGWVAHHNTDAWRGTAPVDGAFWGMWPTGGAWLATSVWEHYRFTGDRDALRRRLPVVEGAVRFFLDSLVLDPGMGHLVTCPSVSPENAHHNGVSACAGPTMDNQILRDLFDGYLAACDTLGDTSPYADRVRAARDQLPPMKIGALGQLQEWQADWDAGAPERQHRHVSHLYGLHPSNQITKRGTPDLFQAALKTLELRGDAGTGWSLAWKINFWARAEDGARSYKLLSDLLTPSRTAPNLFDLHPPFQIDGNFGATAGVTEWLLQSHTDEVHLLPALPPQLPDGRITGLLARGGLTVDLDWRDGALSRARLAARHDGTVRLRTAAPVDVHSHGHPPGLRVERPENTVAVFEVVGGHDYVIRPR</sequence>
<dbReference type="PROSITE" id="PS51318">
    <property type="entry name" value="TAT"/>
    <property type="match status" value="1"/>
</dbReference>
<dbReference type="Pfam" id="PF22124">
    <property type="entry name" value="Glyco_hydro_95_cat"/>
    <property type="match status" value="1"/>
</dbReference>
<dbReference type="InterPro" id="IPR049053">
    <property type="entry name" value="AFCA-like_C"/>
</dbReference>
<dbReference type="InterPro" id="IPR016518">
    <property type="entry name" value="Alpha-L-fucosidase"/>
</dbReference>
<dbReference type="PANTHER" id="PTHR31084:SF0">
    <property type="entry name" value="ALPHA-L-FUCOSIDASE 2"/>
    <property type="match status" value="1"/>
</dbReference>
<dbReference type="InterPro" id="IPR019546">
    <property type="entry name" value="TAT_signal_bac_arc"/>
</dbReference>
<dbReference type="GO" id="GO:0004560">
    <property type="term" value="F:alpha-L-fucosidase activity"/>
    <property type="evidence" value="ECO:0007669"/>
    <property type="project" value="InterPro"/>
</dbReference>
<dbReference type="PIRSF" id="PIRSF007663">
    <property type="entry name" value="UCP007663"/>
    <property type="match status" value="1"/>
</dbReference>
<gene>
    <name evidence="5" type="ORF">SAMN05216252_12688</name>
</gene>
<name>A0A239MQJ7_9ACTN</name>
<dbReference type="Gene3D" id="1.50.10.10">
    <property type="match status" value="1"/>
</dbReference>
<dbReference type="InterPro" id="IPR054363">
    <property type="entry name" value="GH95_cat"/>
</dbReference>
<evidence type="ECO:0000259" key="4">
    <source>
        <dbReference type="Pfam" id="PF22124"/>
    </source>
</evidence>
<dbReference type="EMBL" id="FZOF01000026">
    <property type="protein sequence ID" value="SNT45001.1"/>
    <property type="molecule type" value="Genomic_DNA"/>
</dbReference>
<dbReference type="OrthoDB" id="9802600at2"/>
<dbReference type="Pfam" id="PF21307">
    <property type="entry name" value="Glyco_hydro_95_C"/>
    <property type="match status" value="1"/>
</dbReference>
<protein>
    <submittedName>
        <fullName evidence="5">Alpha-L-fucosidase 2</fullName>
    </submittedName>
</protein>
<feature type="domain" description="Alpha fucosidase A-like C-terminal" evidence="3">
    <location>
        <begin position="708"/>
        <end position="803"/>
    </location>
</feature>
<dbReference type="GO" id="GO:0005975">
    <property type="term" value="P:carbohydrate metabolic process"/>
    <property type="evidence" value="ECO:0007669"/>
    <property type="project" value="InterPro"/>
</dbReference>
<dbReference type="InterPro" id="IPR027414">
    <property type="entry name" value="GH95_N_dom"/>
</dbReference>
<dbReference type="Proteomes" id="UP000198280">
    <property type="component" value="Unassembled WGS sequence"/>
</dbReference>
<feature type="domain" description="Glycosyl hydrolase family 95 catalytic" evidence="4">
    <location>
        <begin position="309"/>
        <end position="706"/>
    </location>
</feature>
<evidence type="ECO:0000313" key="6">
    <source>
        <dbReference type="Proteomes" id="UP000198280"/>
    </source>
</evidence>
<dbReference type="Gene3D" id="2.60.40.1180">
    <property type="entry name" value="Golgi alpha-mannosidase II"/>
    <property type="match status" value="1"/>
</dbReference>
<dbReference type="Pfam" id="PF14498">
    <property type="entry name" value="Glyco_hyd_65N_2"/>
    <property type="match status" value="1"/>
</dbReference>
<dbReference type="NCBIfam" id="TIGR01409">
    <property type="entry name" value="TAT_signal_seq"/>
    <property type="match status" value="1"/>
</dbReference>
<evidence type="ECO:0000313" key="5">
    <source>
        <dbReference type="EMBL" id="SNT45001.1"/>
    </source>
</evidence>
<dbReference type="InterPro" id="IPR006311">
    <property type="entry name" value="TAT_signal"/>
</dbReference>
<evidence type="ECO:0000259" key="2">
    <source>
        <dbReference type="Pfam" id="PF14498"/>
    </source>
</evidence>
<organism evidence="5 6">
    <name type="scientific">Actinacidiphila glaucinigra</name>
    <dbReference type="NCBI Taxonomy" id="235986"/>
    <lineage>
        <taxon>Bacteria</taxon>
        <taxon>Bacillati</taxon>
        <taxon>Actinomycetota</taxon>
        <taxon>Actinomycetes</taxon>
        <taxon>Kitasatosporales</taxon>
        <taxon>Streptomycetaceae</taxon>
        <taxon>Actinacidiphila</taxon>
    </lineage>
</organism>
<evidence type="ECO:0000256" key="1">
    <source>
        <dbReference type="SAM" id="SignalP"/>
    </source>
</evidence>